<accession>A0A6G6J3I0</accession>
<dbReference type="EMBL" id="CP049140">
    <property type="protein sequence ID" value="QIE89787.1"/>
    <property type="molecule type" value="Genomic_DNA"/>
</dbReference>
<name>A0A6G6J3I0_PSENT</name>
<dbReference type="InterPro" id="IPR000073">
    <property type="entry name" value="AB_hydrolase_1"/>
</dbReference>
<dbReference type="GO" id="GO:0016787">
    <property type="term" value="F:hydrolase activity"/>
    <property type="evidence" value="ECO:0007669"/>
    <property type="project" value="UniProtKB-KW"/>
</dbReference>
<dbReference type="PANTHER" id="PTHR43329">
    <property type="entry name" value="EPOXIDE HYDROLASE"/>
    <property type="match status" value="1"/>
</dbReference>
<keyword evidence="2" id="KW-0378">Hydrolase</keyword>
<feature type="domain" description="AB hydrolase-1" evidence="1">
    <location>
        <begin position="51"/>
        <end position="284"/>
    </location>
</feature>
<dbReference type="KEGG" id="pnt:G5B91_27415"/>
<dbReference type="Gene3D" id="3.40.50.1820">
    <property type="entry name" value="alpha/beta hydrolase"/>
    <property type="match status" value="1"/>
</dbReference>
<dbReference type="Pfam" id="PF12697">
    <property type="entry name" value="Abhydrolase_6"/>
    <property type="match status" value="1"/>
</dbReference>
<evidence type="ECO:0000313" key="3">
    <source>
        <dbReference type="Proteomes" id="UP000501063"/>
    </source>
</evidence>
<evidence type="ECO:0000313" key="2">
    <source>
        <dbReference type="EMBL" id="QIE89787.1"/>
    </source>
</evidence>
<sequence length="298" mass="32689">MSNMQELDPAVAPAWFDWAQSHPGRSRFVEVGGRRLHYLEWGAAADGAPVLLLVHGMRGHAHWWDGIAPFFCEGYRVVALDLSGMGDSDPRPQYPNDYGALDIVDLIERAALGPVIGIGHSYGGSRLLRACADRPDLFKRLVVLDSFLLLPDVDIPIDNASTTGKRFYPDLASALGRYRLMPPQPDPVAAVLANIARHSLREEDAGWCWKFDPNLPRGVEQEDLAVEMLPRVQRPVDVVYGECSAVVSRTAANQAVALLPKGRGPYGLPGTYHHMMIDQPLAVIAMLRGLLAGGMEHE</sequence>
<dbReference type="RefSeq" id="WP_051445623.1">
    <property type="nucleotide sequence ID" value="NZ_CP049140.1"/>
</dbReference>
<protein>
    <submittedName>
        <fullName evidence="2">Alpha/beta hydrolase</fullName>
    </submittedName>
</protein>
<proteinExistence type="predicted"/>
<organism evidence="2 3">
    <name type="scientific">Pseudomonas nitroreducens</name>
    <dbReference type="NCBI Taxonomy" id="46680"/>
    <lineage>
        <taxon>Bacteria</taxon>
        <taxon>Pseudomonadati</taxon>
        <taxon>Pseudomonadota</taxon>
        <taxon>Gammaproteobacteria</taxon>
        <taxon>Pseudomonadales</taxon>
        <taxon>Pseudomonadaceae</taxon>
        <taxon>Pseudomonas</taxon>
    </lineage>
</organism>
<evidence type="ECO:0000259" key="1">
    <source>
        <dbReference type="Pfam" id="PF12697"/>
    </source>
</evidence>
<dbReference type="InterPro" id="IPR029058">
    <property type="entry name" value="AB_hydrolase_fold"/>
</dbReference>
<dbReference type="PRINTS" id="PR00111">
    <property type="entry name" value="ABHYDROLASE"/>
</dbReference>
<dbReference type="AlphaFoldDB" id="A0A6G6J3I0"/>
<dbReference type="Proteomes" id="UP000501063">
    <property type="component" value="Chromosome"/>
</dbReference>
<reference evidence="2 3" key="1">
    <citation type="submission" date="2020-02" db="EMBL/GenBank/DDBJ databases">
        <title>Integrative conjugative elements (ICEs) and plasmids drive adaptation of Pseudomonas nitroreducens strain HBP1 to wastewater environment.</title>
        <authorList>
            <person name="Sentchilo V."/>
            <person name="Carraro N."/>
            <person name="Bertelli C."/>
            <person name="van der Meer J.R."/>
        </authorList>
    </citation>
    <scope>NUCLEOTIDE SEQUENCE [LARGE SCALE GENOMIC DNA]</scope>
    <source>
        <strain evidence="2 3">HBP1</strain>
    </source>
</reference>
<gene>
    <name evidence="2" type="ORF">G5B91_27415</name>
</gene>
<dbReference type="SUPFAM" id="SSF53474">
    <property type="entry name" value="alpha/beta-Hydrolases"/>
    <property type="match status" value="1"/>
</dbReference>